<feature type="domain" description="tRNA(Ile)-lysidine/2-thiocytidine synthase N-terminal" evidence="8">
    <location>
        <begin position="45"/>
        <end position="262"/>
    </location>
</feature>
<dbReference type="STRING" id="1388766.A0A017SAK2"/>
<dbReference type="GO" id="GO:0016787">
    <property type="term" value="F:hydrolase activity"/>
    <property type="evidence" value="ECO:0007669"/>
    <property type="project" value="UniProtKB-KW"/>
</dbReference>
<proteinExistence type="inferred from homology"/>
<dbReference type="SUPFAM" id="SSF52402">
    <property type="entry name" value="Adenine nucleotide alpha hydrolases-like"/>
    <property type="match status" value="1"/>
</dbReference>
<evidence type="ECO:0000256" key="2">
    <source>
        <dbReference type="ARBA" id="ARBA00022598"/>
    </source>
</evidence>
<keyword evidence="5" id="KW-0067">ATP-binding</keyword>
<dbReference type="NCBIfam" id="TIGR02432">
    <property type="entry name" value="lysidine_TilS_N"/>
    <property type="match status" value="1"/>
</dbReference>
<evidence type="ECO:0000256" key="1">
    <source>
        <dbReference type="ARBA" id="ARBA00013267"/>
    </source>
</evidence>
<feature type="region of interest" description="Disordered" evidence="7">
    <location>
        <begin position="323"/>
        <end position="342"/>
    </location>
</feature>
<evidence type="ECO:0000256" key="5">
    <source>
        <dbReference type="ARBA" id="ARBA00022840"/>
    </source>
</evidence>
<sequence length="638" mass="72000">MKASCLLGNSATITTPQFLDHFRRAWTESQRLPGLRRSLIPRRLGLAVSGGADSMALAYLCKQLEKSGLVEDLSVTAFVVDHKAREESSREARMVKGWLDELEITTRILELDWSSAITSEGKEKPSAFETFARRLRFQALGTACRDNNIETLMMGHHQDDNVETTLWRLCTGARGAGLMGIPRVARIPECHGIYGVAESGKAVELPGTRRGVVASGGLTICRPLLSFPKVRLLDTCHKHDIPYVNDQTNFDPTLTPRNAIRSLVSENRLPRALAPPSILSLIQASQDLLRDTITLSNEILRHCNLIDLNLTSGTMIIQFPPLKSAQPTGTIPTRRTTKNQDQRNRQIQAVTLRRITELVSPFPESHFPLRGFGGFTERVFQPLGTDRPERQAFTLGGVMFQPSQRELADHESARDIWFISRQPFMRHRLPILDFTIPAPPVTKQQKQHIHRSDRYEYTPWKLWDNRYWFRLAITPNVPSSSPSTTTRTNNENNDVFLAENTLLVTVRPLQQADIHHLREYLSSSPSPSSSSSQSTTSSQHQQPKQTQNKKRKKVNPLWTQLNDTLSQELPGQSRFTIPVLFIKHGGEERVLALPTLDIHFPLSMSISNSVPGERIPCEIRCEWMYKMIDGETVKSMSG</sequence>
<dbReference type="GO" id="GO:0032267">
    <property type="term" value="F:tRNA(Ile)-lysidine synthase activity"/>
    <property type="evidence" value="ECO:0007669"/>
    <property type="project" value="UniProtKB-EC"/>
</dbReference>
<dbReference type="Proteomes" id="UP000019804">
    <property type="component" value="Unassembled WGS sequence"/>
</dbReference>
<keyword evidence="2" id="KW-0436">Ligase</keyword>
<evidence type="ECO:0000256" key="3">
    <source>
        <dbReference type="ARBA" id="ARBA00022694"/>
    </source>
</evidence>
<dbReference type="Gene3D" id="3.40.50.620">
    <property type="entry name" value="HUPs"/>
    <property type="match status" value="1"/>
</dbReference>
<feature type="compositionally biased region" description="Polar residues" evidence="7">
    <location>
        <begin position="325"/>
        <end position="334"/>
    </location>
</feature>
<dbReference type="HOGENOM" id="CLU_015599_1_0_1"/>
<evidence type="ECO:0000259" key="8">
    <source>
        <dbReference type="Pfam" id="PF01171"/>
    </source>
</evidence>
<keyword evidence="4" id="KW-0547">Nucleotide-binding</keyword>
<keyword evidence="9" id="KW-0378">Hydrolase</keyword>
<accession>A0A017SAK2</accession>
<dbReference type="PANTHER" id="PTHR43033:SF1">
    <property type="entry name" value="TRNA(ILE)-LYSIDINE SYNTHASE-RELATED"/>
    <property type="match status" value="1"/>
</dbReference>
<dbReference type="PANTHER" id="PTHR43033">
    <property type="entry name" value="TRNA(ILE)-LYSIDINE SYNTHASE-RELATED"/>
    <property type="match status" value="1"/>
</dbReference>
<comment type="catalytic activity">
    <reaction evidence="6">
        <text>cytidine(34) in tRNA(Ile2) + L-lysine + ATP = lysidine(34) in tRNA(Ile2) + AMP + diphosphate + H(+)</text>
        <dbReference type="Rhea" id="RHEA:43744"/>
        <dbReference type="Rhea" id="RHEA-COMP:10625"/>
        <dbReference type="Rhea" id="RHEA-COMP:10670"/>
        <dbReference type="ChEBI" id="CHEBI:15378"/>
        <dbReference type="ChEBI" id="CHEBI:30616"/>
        <dbReference type="ChEBI" id="CHEBI:32551"/>
        <dbReference type="ChEBI" id="CHEBI:33019"/>
        <dbReference type="ChEBI" id="CHEBI:82748"/>
        <dbReference type="ChEBI" id="CHEBI:83665"/>
        <dbReference type="ChEBI" id="CHEBI:456215"/>
        <dbReference type="EC" id="6.3.4.19"/>
    </reaction>
</comment>
<dbReference type="Pfam" id="PF01171">
    <property type="entry name" value="ATP_bind_3"/>
    <property type="match status" value="1"/>
</dbReference>
<gene>
    <name evidence="9" type="ORF">EURHEDRAFT_387375</name>
</gene>
<dbReference type="InterPro" id="IPR012795">
    <property type="entry name" value="tRNA_Ile_lys_synt_N"/>
</dbReference>
<keyword evidence="10" id="KW-1185">Reference proteome</keyword>
<keyword evidence="3" id="KW-0819">tRNA processing</keyword>
<dbReference type="GO" id="GO:0005524">
    <property type="term" value="F:ATP binding"/>
    <property type="evidence" value="ECO:0007669"/>
    <property type="project" value="UniProtKB-KW"/>
</dbReference>
<dbReference type="HAMAP" id="MF_01161">
    <property type="entry name" value="tRNA_Ile_lys_synt"/>
    <property type="match status" value="1"/>
</dbReference>
<evidence type="ECO:0000256" key="7">
    <source>
        <dbReference type="SAM" id="MobiDB-lite"/>
    </source>
</evidence>
<evidence type="ECO:0000313" key="9">
    <source>
        <dbReference type="EMBL" id="EYE94033.1"/>
    </source>
</evidence>
<dbReference type="InterPro" id="IPR014729">
    <property type="entry name" value="Rossmann-like_a/b/a_fold"/>
</dbReference>
<dbReference type="EMBL" id="KK088428">
    <property type="protein sequence ID" value="EYE94033.1"/>
    <property type="molecule type" value="Genomic_DNA"/>
</dbReference>
<feature type="region of interest" description="Disordered" evidence="7">
    <location>
        <begin position="520"/>
        <end position="555"/>
    </location>
</feature>
<dbReference type="InterPro" id="IPR011063">
    <property type="entry name" value="TilS/TtcA_N"/>
</dbReference>
<dbReference type="CDD" id="cd01992">
    <property type="entry name" value="TilS_N"/>
    <property type="match status" value="1"/>
</dbReference>
<organism evidence="9 10">
    <name type="scientific">Aspergillus ruber (strain CBS 135680)</name>
    <dbReference type="NCBI Taxonomy" id="1388766"/>
    <lineage>
        <taxon>Eukaryota</taxon>
        <taxon>Fungi</taxon>
        <taxon>Dikarya</taxon>
        <taxon>Ascomycota</taxon>
        <taxon>Pezizomycotina</taxon>
        <taxon>Eurotiomycetes</taxon>
        <taxon>Eurotiomycetidae</taxon>
        <taxon>Eurotiales</taxon>
        <taxon>Aspergillaceae</taxon>
        <taxon>Aspergillus</taxon>
        <taxon>Aspergillus subgen. Aspergillus</taxon>
    </lineage>
</organism>
<dbReference type="GO" id="GO:0008033">
    <property type="term" value="P:tRNA processing"/>
    <property type="evidence" value="ECO:0007669"/>
    <property type="project" value="UniProtKB-KW"/>
</dbReference>
<dbReference type="EC" id="6.3.4.19" evidence="1"/>
<feature type="compositionally biased region" description="Low complexity" evidence="7">
    <location>
        <begin position="522"/>
        <end position="546"/>
    </location>
</feature>
<evidence type="ECO:0000313" key="10">
    <source>
        <dbReference type="Proteomes" id="UP000019804"/>
    </source>
</evidence>
<evidence type="ECO:0000256" key="6">
    <source>
        <dbReference type="ARBA" id="ARBA00048539"/>
    </source>
</evidence>
<dbReference type="AlphaFoldDB" id="A0A017SAK2"/>
<dbReference type="GeneID" id="63694833"/>
<name>A0A017SAK2_ASPRC</name>
<dbReference type="OrthoDB" id="434144at2759"/>
<dbReference type="InterPro" id="IPR012094">
    <property type="entry name" value="tRNA_Ile_lys_synt"/>
</dbReference>
<dbReference type="RefSeq" id="XP_040637721.1">
    <property type="nucleotide sequence ID" value="XM_040779709.1"/>
</dbReference>
<reference evidence="10" key="1">
    <citation type="journal article" date="2014" name="Nat. Commun.">
        <title>Genomic adaptations of the halophilic Dead Sea filamentous fungus Eurotium rubrum.</title>
        <authorList>
            <person name="Kis-Papo T."/>
            <person name="Weig A.R."/>
            <person name="Riley R."/>
            <person name="Persoh D."/>
            <person name="Salamov A."/>
            <person name="Sun H."/>
            <person name="Lipzen A."/>
            <person name="Wasser S.P."/>
            <person name="Rambold G."/>
            <person name="Grigoriev I.V."/>
            <person name="Nevo E."/>
        </authorList>
    </citation>
    <scope>NUCLEOTIDE SEQUENCE [LARGE SCALE GENOMIC DNA]</scope>
    <source>
        <strain evidence="10">CBS 135680</strain>
    </source>
</reference>
<evidence type="ECO:0000256" key="4">
    <source>
        <dbReference type="ARBA" id="ARBA00022741"/>
    </source>
</evidence>
<protein>
    <recommendedName>
        <fullName evidence="1">tRNA(Ile)-lysidine synthetase</fullName>
        <ecNumber evidence="1">6.3.4.19</ecNumber>
    </recommendedName>
</protein>